<reference evidence="2 3" key="1">
    <citation type="submission" date="2016-10" db="EMBL/GenBank/DDBJ databases">
        <authorList>
            <person name="de Groot N.N."/>
        </authorList>
    </citation>
    <scope>NUCLEOTIDE SEQUENCE [LARGE SCALE GENOMIC DNA]</scope>
    <source>
        <strain evidence="2 3">DSM 26130</strain>
    </source>
</reference>
<keyword evidence="2" id="KW-0238">DNA-binding</keyword>
<dbReference type="EMBL" id="FOLQ01000002">
    <property type="protein sequence ID" value="SFC89963.1"/>
    <property type="molecule type" value="Genomic_DNA"/>
</dbReference>
<accession>A0A1I1N579</accession>
<dbReference type="InterPro" id="IPR007492">
    <property type="entry name" value="LytTR_DNA-bd_dom"/>
</dbReference>
<evidence type="ECO:0000259" key="1">
    <source>
        <dbReference type="PROSITE" id="PS50930"/>
    </source>
</evidence>
<dbReference type="SMART" id="SM00850">
    <property type="entry name" value="LytTR"/>
    <property type="match status" value="1"/>
</dbReference>
<evidence type="ECO:0000313" key="3">
    <source>
        <dbReference type="Proteomes" id="UP000198598"/>
    </source>
</evidence>
<dbReference type="STRING" id="662367.SAMN05216167_102754"/>
<keyword evidence="3" id="KW-1185">Reference proteome</keyword>
<dbReference type="AlphaFoldDB" id="A0A1I1N579"/>
<protein>
    <submittedName>
        <fullName evidence="2">LytTr DNA-binding domain-containing protein</fullName>
    </submittedName>
</protein>
<dbReference type="PROSITE" id="PS50930">
    <property type="entry name" value="HTH_LYTTR"/>
    <property type="match status" value="1"/>
</dbReference>
<dbReference type="GO" id="GO:0003677">
    <property type="term" value="F:DNA binding"/>
    <property type="evidence" value="ECO:0007669"/>
    <property type="project" value="UniProtKB-KW"/>
</dbReference>
<dbReference type="Proteomes" id="UP000198598">
    <property type="component" value="Unassembled WGS sequence"/>
</dbReference>
<evidence type="ECO:0000313" key="2">
    <source>
        <dbReference type="EMBL" id="SFC89963.1"/>
    </source>
</evidence>
<dbReference type="Gene3D" id="2.40.50.1020">
    <property type="entry name" value="LytTr DNA-binding domain"/>
    <property type="match status" value="1"/>
</dbReference>
<dbReference type="OrthoDB" id="1430683at2"/>
<sequence length="109" mass="12565">MAKLPKFPGKLSLKQQASIVRISGSGNYSLIYLQDGQSILFSYSMKCYEDFLPNFIRTHKQHMVNPAFVTSVRQLGPKEVYLVMLPQKDVIPIARRRINEVLRVLINNR</sequence>
<name>A0A1I1N579_9BACT</name>
<organism evidence="2 3">
    <name type="scientific">Spirosoma endophyticum</name>
    <dbReference type="NCBI Taxonomy" id="662367"/>
    <lineage>
        <taxon>Bacteria</taxon>
        <taxon>Pseudomonadati</taxon>
        <taxon>Bacteroidota</taxon>
        <taxon>Cytophagia</taxon>
        <taxon>Cytophagales</taxon>
        <taxon>Cytophagaceae</taxon>
        <taxon>Spirosoma</taxon>
    </lineage>
</organism>
<dbReference type="RefSeq" id="WP_093824941.1">
    <property type="nucleotide sequence ID" value="NZ_FOLQ01000002.1"/>
</dbReference>
<proteinExistence type="predicted"/>
<gene>
    <name evidence="2" type="ORF">SAMN05216167_102754</name>
</gene>
<feature type="domain" description="HTH LytTR-type" evidence="1">
    <location>
        <begin position="15"/>
        <end position="108"/>
    </location>
</feature>
<dbReference type="Pfam" id="PF04397">
    <property type="entry name" value="LytTR"/>
    <property type="match status" value="1"/>
</dbReference>